<keyword evidence="3" id="KW-1185">Reference proteome</keyword>
<dbReference type="Proteomes" id="UP000294894">
    <property type="component" value="Chromosome"/>
</dbReference>
<evidence type="ECO:0000313" key="2">
    <source>
        <dbReference type="EMBL" id="QBR92664.1"/>
    </source>
</evidence>
<dbReference type="InterPro" id="IPR027381">
    <property type="entry name" value="LytR/CpsA/Psr_C"/>
</dbReference>
<sequence length="168" mass="17572">MEARARSIATLGVLSLLLVIGGVWGWSALTEPLPEEASTAVCEDREFGRGDRITRRDVTVSVYNAGTRVGLAGLTMNLLTDAGFAAGSEGNAPDRASVARVQIWTEEPKNPAVDLVASHFGQDVRVVRRSSPGAGIAVVVGDDFESLTAGQRAVVARQATSVCGPPRA</sequence>
<dbReference type="KEGG" id="noy:EXE57_10535"/>
<evidence type="ECO:0000313" key="3">
    <source>
        <dbReference type="Proteomes" id="UP000294894"/>
    </source>
</evidence>
<protein>
    <submittedName>
        <fullName evidence="2">LytR family transcriptional regulator</fullName>
    </submittedName>
</protein>
<dbReference type="AlphaFoldDB" id="A0A4P7GLH6"/>
<accession>A0A4P7GLH6</accession>
<evidence type="ECO:0000259" key="1">
    <source>
        <dbReference type="Pfam" id="PF13399"/>
    </source>
</evidence>
<name>A0A4P7GLH6_9ACTN</name>
<feature type="domain" description="LytR/CpsA/Psr regulator C-terminal" evidence="1">
    <location>
        <begin position="57"/>
        <end position="144"/>
    </location>
</feature>
<dbReference type="EMBL" id="CP038267">
    <property type="protein sequence ID" value="QBR92664.1"/>
    <property type="molecule type" value="Genomic_DNA"/>
</dbReference>
<dbReference type="Gene3D" id="3.30.70.2390">
    <property type="match status" value="1"/>
</dbReference>
<organism evidence="2 3">
    <name type="scientific">Nocardioides euryhalodurans</name>
    <dbReference type="NCBI Taxonomy" id="2518370"/>
    <lineage>
        <taxon>Bacteria</taxon>
        <taxon>Bacillati</taxon>
        <taxon>Actinomycetota</taxon>
        <taxon>Actinomycetes</taxon>
        <taxon>Propionibacteriales</taxon>
        <taxon>Nocardioidaceae</taxon>
        <taxon>Nocardioides</taxon>
    </lineage>
</organism>
<gene>
    <name evidence="2" type="ORF">EXE57_10535</name>
</gene>
<dbReference type="RefSeq" id="WP_135077307.1">
    <property type="nucleotide sequence ID" value="NZ_CP038267.1"/>
</dbReference>
<dbReference type="Pfam" id="PF13399">
    <property type="entry name" value="LytR_C"/>
    <property type="match status" value="1"/>
</dbReference>
<proteinExistence type="predicted"/>
<reference evidence="2 3" key="1">
    <citation type="submission" date="2019-03" db="EMBL/GenBank/DDBJ databases">
        <title>Three New Species of Nocardioides, Nocardioides euryhalodurans sp. nov., Nocardioides seonyuensis sp. nov. and Nocardioides eburneoflavus sp. nov., Iolated from Soil.</title>
        <authorList>
            <person name="Roh S.G."/>
            <person name="Lee C."/>
            <person name="Kim M.-K."/>
            <person name="Kim S.B."/>
        </authorList>
    </citation>
    <scope>NUCLEOTIDE SEQUENCE [LARGE SCALE GENOMIC DNA]</scope>
    <source>
        <strain evidence="2 3">MMS17-SY117</strain>
    </source>
</reference>
<dbReference type="OrthoDB" id="3829155at2"/>